<name>A0A066RKF4_9GAMM</name>
<reference evidence="1 2" key="1">
    <citation type="submission" date="2014-04" db="EMBL/GenBank/DDBJ databases">
        <title>Draft genome sequence of Photobacterium halotolerans S2753: a solonamide, ngercheumicin and holomycin producer.</title>
        <authorList>
            <person name="Machado H.R."/>
            <person name="Gram L."/>
        </authorList>
    </citation>
    <scope>NUCLEOTIDE SEQUENCE [LARGE SCALE GENOMIC DNA]</scope>
    <source>
        <strain evidence="1 2">S2753</strain>
    </source>
</reference>
<evidence type="ECO:0000313" key="1">
    <source>
        <dbReference type="EMBL" id="KDM90814.1"/>
    </source>
</evidence>
<comment type="caution">
    <text evidence="1">The sequence shown here is derived from an EMBL/GenBank/DDBJ whole genome shotgun (WGS) entry which is preliminary data.</text>
</comment>
<accession>A0A066RKF4</accession>
<sequence>MLGISKYKKLKKLSDKQTSALVASATKAVSTGGGKTIDVIYCHCCNLPVFEDDAFIGQTEDSADAKILCGLCYYPRNLDMVRFSDSGTLIFAPDLTQTQVSSLALVMYYAKSLASESQDMMDLISDVEDLILRRSEVLNTGICHGASTPSIVCQFMYMMDESDYEERGKLFDSVRLFPSEKLASRQLAYLSTNVLKKYHPDKWGGFVQAMGKQIKASSI</sequence>
<proteinExistence type="predicted"/>
<evidence type="ECO:0000313" key="2">
    <source>
        <dbReference type="Proteomes" id="UP000027192"/>
    </source>
</evidence>
<dbReference type="EMBL" id="JMIB01000027">
    <property type="protein sequence ID" value="KDM90814.1"/>
    <property type="molecule type" value="Genomic_DNA"/>
</dbReference>
<dbReference type="RefSeq" id="WP_036753586.1">
    <property type="nucleotide sequence ID" value="NZ_JAGSGC010000004.1"/>
</dbReference>
<keyword evidence="2" id="KW-1185">Reference proteome</keyword>
<organism evidence="1 2">
    <name type="scientific">Photobacterium galatheae</name>
    <dbReference type="NCBI Taxonomy" id="1654360"/>
    <lineage>
        <taxon>Bacteria</taxon>
        <taxon>Pseudomonadati</taxon>
        <taxon>Pseudomonadota</taxon>
        <taxon>Gammaproteobacteria</taxon>
        <taxon>Vibrionales</taxon>
        <taxon>Vibrionaceae</taxon>
        <taxon>Photobacterium</taxon>
    </lineage>
</organism>
<protein>
    <submittedName>
        <fullName evidence="1">Uncharacterized protein</fullName>
    </submittedName>
</protein>
<dbReference type="OrthoDB" id="9976646at2"/>
<gene>
    <name evidence="1" type="ORF">EA58_13720</name>
</gene>
<dbReference type="AlphaFoldDB" id="A0A066RKF4"/>
<dbReference type="STRING" id="1654360.EA58_13720"/>
<dbReference type="Proteomes" id="UP000027192">
    <property type="component" value="Unassembled WGS sequence"/>
</dbReference>